<dbReference type="Gene3D" id="1.25.40.390">
    <property type="match status" value="1"/>
</dbReference>
<dbReference type="Pfam" id="PF14322">
    <property type="entry name" value="SusD-like_3"/>
    <property type="match status" value="1"/>
</dbReference>
<proteinExistence type="inferred from homology"/>
<dbReference type="AlphaFoldDB" id="A0A2T2YL16"/>
<feature type="domain" description="RagB/SusD" evidence="7">
    <location>
        <begin position="258"/>
        <end position="514"/>
    </location>
</feature>
<comment type="similarity">
    <text evidence="2">Belongs to the SusD family.</text>
</comment>
<reference evidence="9 10" key="1">
    <citation type="submission" date="2018-03" db="EMBL/GenBank/DDBJ databases">
        <title>Adhaeribacter sp. HMF7605 Genome sequencing and assembly.</title>
        <authorList>
            <person name="Kang H."/>
            <person name="Kang J."/>
            <person name="Cha I."/>
            <person name="Kim H."/>
            <person name="Joh K."/>
        </authorList>
    </citation>
    <scope>NUCLEOTIDE SEQUENCE [LARGE SCALE GENOMIC DNA]</scope>
    <source>
        <strain evidence="9 10">HMF7605</strain>
    </source>
</reference>
<evidence type="ECO:0000256" key="5">
    <source>
        <dbReference type="ARBA" id="ARBA00023237"/>
    </source>
</evidence>
<dbReference type="Proteomes" id="UP000240357">
    <property type="component" value="Unassembled WGS sequence"/>
</dbReference>
<evidence type="ECO:0000313" key="9">
    <source>
        <dbReference type="EMBL" id="PSR56179.1"/>
    </source>
</evidence>
<dbReference type="GO" id="GO:0009279">
    <property type="term" value="C:cell outer membrane"/>
    <property type="evidence" value="ECO:0007669"/>
    <property type="project" value="UniProtKB-SubCell"/>
</dbReference>
<dbReference type="RefSeq" id="WP_106932357.1">
    <property type="nucleotide sequence ID" value="NZ_PYFT01000001.1"/>
</dbReference>
<dbReference type="CDD" id="cd08977">
    <property type="entry name" value="SusD"/>
    <property type="match status" value="1"/>
</dbReference>
<comment type="subcellular location">
    <subcellularLocation>
        <location evidence="1">Cell outer membrane</location>
    </subcellularLocation>
</comment>
<comment type="caution">
    <text evidence="9">The sequence shown here is derived from an EMBL/GenBank/DDBJ whole genome shotgun (WGS) entry which is preliminary data.</text>
</comment>
<gene>
    <name evidence="9" type="ORF">AHMF7605_23075</name>
</gene>
<evidence type="ECO:0000259" key="7">
    <source>
        <dbReference type="Pfam" id="PF07980"/>
    </source>
</evidence>
<dbReference type="OrthoDB" id="9792139at2"/>
<evidence type="ECO:0000313" key="10">
    <source>
        <dbReference type="Proteomes" id="UP000240357"/>
    </source>
</evidence>
<evidence type="ECO:0000256" key="6">
    <source>
        <dbReference type="SAM" id="MobiDB-lite"/>
    </source>
</evidence>
<keyword evidence="3" id="KW-0732">Signal</keyword>
<keyword evidence="10" id="KW-1185">Reference proteome</keyword>
<evidence type="ECO:0000256" key="2">
    <source>
        <dbReference type="ARBA" id="ARBA00006275"/>
    </source>
</evidence>
<dbReference type="Pfam" id="PF07980">
    <property type="entry name" value="SusD_RagB"/>
    <property type="match status" value="1"/>
</dbReference>
<dbReference type="SUPFAM" id="SSF48452">
    <property type="entry name" value="TPR-like"/>
    <property type="match status" value="1"/>
</dbReference>
<dbReference type="InterPro" id="IPR012944">
    <property type="entry name" value="SusD_RagB_dom"/>
</dbReference>
<accession>A0A2T2YL16</accession>
<keyword evidence="4" id="KW-0472">Membrane</keyword>
<sequence length="514" mass="56667">MRKIYVSACLLGALLLSNCHDDLDKVNPNSLTSESYFKTANELELAVNSIYATAHSNLLVAREWFFTHSLRSGDFATGGAQLEAPRAQILNGNTTPDNGVSGSVWNGFYTVIHRANTVILNGPLASGDATKKDLMVAEARFLRAWAYYELVNFFGAVPLYTEPVTAVDAFQARTKPEDIYKVVLEDLKAAQAGLPPTRSGGDLGRATSGAATFLLGKSYMQQGDYTTAKTELEKLVGKYTLTAKYNDNFREETEYNSESIWEIGFQGRSDNGYNWGSGDGPNEAQSSVRNQEINPISWRNLIPSDKLLNEYETPENGAAKRDPRLDYTVFFPGDKFNNDTKVLTEALQGGAGTSTLNGQPIKVSWEKYTNLYKTDSGFNPAGINTRVMRYAEALLLLAECENELGNQTAAVSYLNQLRDRADVMMPHYPTAKFPVGSKGEVFAAIVHESAVERGGEEGRDFDVLRWIKASKITPPFTTYSFNPNRDFVLPVPQDEINRNPQLGAAGISAQNPNY</sequence>
<evidence type="ECO:0000256" key="3">
    <source>
        <dbReference type="ARBA" id="ARBA00022729"/>
    </source>
</evidence>
<dbReference type="EMBL" id="PYFT01000001">
    <property type="protein sequence ID" value="PSR56179.1"/>
    <property type="molecule type" value="Genomic_DNA"/>
</dbReference>
<feature type="domain" description="SusD-like N-terminal" evidence="8">
    <location>
        <begin position="82"/>
        <end position="219"/>
    </location>
</feature>
<evidence type="ECO:0000256" key="1">
    <source>
        <dbReference type="ARBA" id="ARBA00004442"/>
    </source>
</evidence>
<dbReference type="InterPro" id="IPR033985">
    <property type="entry name" value="SusD-like_N"/>
</dbReference>
<dbReference type="InterPro" id="IPR011990">
    <property type="entry name" value="TPR-like_helical_dom_sf"/>
</dbReference>
<evidence type="ECO:0000259" key="8">
    <source>
        <dbReference type="Pfam" id="PF14322"/>
    </source>
</evidence>
<name>A0A2T2YL16_9BACT</name>
<keyword evidence="5" id="KW-0998">Cell outer membrane</keyword>
<feature type="region of interest" description="Disordered" evidence="6">
    <location>
        <begin position="272"/>
        <end position="291"/>
    </location>
</feature>
<protein>
    <submittedName>
        <fullName evidence="9">RagB/SusD family nutrient uptake outer membrane protein</fullName>
    </submittedName>
</protein>
<organism evidence="9 10">
    <name type="scientific">Adhaeribacter arboris</name>
    <dbReference type="NCBI Taxonomy" id="2072846"/>
    <lineage>
        <taxon>Bacteria</taxon>
        <taxon>Pseudomonadati</taxon>
        <taxon>Bacteroidota</taxon>
        <taxon>Cytophagia</taxon>
        <taxon>Cytophagales</taxon>
        <taxon>Hymenobacteraceae</taxon>
        <taxon>Adhaeribacter</taxon>
    </lineage>
</organism>
<evidence type="ECO:0000256" key="4">
    <source>
        <dbReference type="ARBA" id="ARBA00023136"/>
    </source>
</evidence>